<dbReference type="Proteomes" id="UP001460072">
    <property type="component" value="Unassembled WGS sequence"/>
</dbReference>
<dbReference type="EMBL" id="JBCGDO010000004">
    <property type="protein sequence ID" value="MEM0542024.1"/>
    <property type="molecule type" value="Genomic_DNA"/>
</dbReference>
<name>A0ABU9N2S3_9FLAO</name>
<comment type="caution">
    <text evidence="3">The sequence shown here is derived from an EMBL/GenBank/DDBJ whole genome shotgun (WGS) entry which is preliminary data.</text>
</comment>
<proteinExistence type="inferred from homology"/>
<evidence type="ECO:0000313" key="4">
    <source>
        <dbReference type="Proteomes" id="UP001460072"/>
    </source>
</evidence>
<dbReference type="PANTHER" id="PTHR23416:SF23">
    <property type="entry name" value="ACETYLTRANSFERASE C18B11.09C-RELATED"/>
    <property type="match status" value="1"/>
</dbReference>
<keyword evidence="2 3" id="KW-0808">Transferase</keyword>
<dbReference type="InterPro" id="IPR051159">
    <property type="entry name" value="Hexapeptide_acetyltransf"/>
</dbReference>
<dbReference type="Gene3D" id="2.160.10.10">
    <property type="entry name" value="Hexapeptide repeat proteins"/>
    <property type="match status" value="2"/>
</dbReference>
<evidence type="ECO:0000256" key="1">
    <source>
        <dbReference type="ARBA" id="ARBA00007274"/>
    </source>
</evidence>
<dbReference type="InterPro" id="IPR001451">
    <property type="entry name" value="Hexapep"/>
</dbReference>
<sequence length="166" mass="17613">MITSNITLGKNVSIDKDASINNVAIGDDTNIASHVKIFGSIQNQLVVGKSCYFGPNTIVEGYNAKVTIGNHVSFAQNVNLMSGSGPNASEVMQRIFPILKGAVTLGNHTWIGASVVIMPNVTLGNYCVVAANSFVNQSFPDYSIIGGTPAKLIRTLTEEEIALLNE</sequence>
<dbReference type="GO" id="GO:0016746">
    <property type="term" value="F:acyltransferase activity"/>
    <property type="evidence" value="ECO:0007669"/>
    <property type="project" value="UniProtKB-KW"/>
</dbReference>
<keyword evidence="3" id="KW-0012">Acyltransferase</keyword>
<gene>
    <name evidence="3" type="ORF">WFZ85_05320</name>
</gene>
<evidence type="ECO:0000313" key="3">
    <source>
        <dbReference type="EMBL" id="MEM0542024.1"/>
    </source>
</evidence>
<dbReference type="InterPro" id="IPR011004">
    <property type="entry name" value="Trimer_LpxA-like_sf"/>
</dbReference>
<dbReference type="CDD" id="cd04647">
    <property type="entry name" value="LbH_MAT_like"/>
    <property type="match status" value="1"/>
</dbReference>
<dbReference type="EC" id="2.3.1.-" evidence="3"/>
<comment type="similarity">
    <text evidence="1">Belongs to the transferase hexapeptide repeat family.</text>
</comment>
<dbReference type="SUPFAM" id="SSF51161">
    <property type="entry name" value="Trimeric LpxA-like enzymes"/>
    <property type="match status" value="1"/>
</dbReference>
<dbReference type="RefSeq" id="WP_342695245.1">
    <property type="nucleotide sequence ID" value="NZ_JBCGDO010000004.1"/>
</dbReference>
<dbReference type="PANTHER" id="PTHR23416">
    <property type="entry name" value="SIALIC ACID SYNTHASE-RELATED"/>
    <property type="match status" value="1"/>
</dbReference>
<accession>A0ABU9N2S3</accession>
<evidence type="ECO:0000256" key="2">
    <source>
        <dbReference type="ARBA" id="ARBA00022679"/>
    </source>
</evidence>
<reference evidence="3 4" key="1">
    <citation type="submission" date="2024-03" db="EMBL/GenBank/DDBJ databases">
        <title>Two novel species of the genus Flavobacterium exhibiting potentially degradation of complex polysaccharides.</title>
        <authorList>
            <person name="Lian X."/>
        </authorList>
    </citation>
    <scope>NUCLEOTIDE SEQUENCE [LARGE SCALE GENOMIC DNA]</scope>
    <source>
        <strain evidence="4">j3</strain>
    </source>
</reference>
<dbReference type="Pfam" id="PF00132">
    <property type="entry name" value="Hexapep"/>
    <property type="match status" value="1"/>
</dbReference>
<keyword evidence="4" id="KW-1185">Reference proteome</keyword>
<protein>
    <submittedName>
        <fullName evidence="3">Acyltransferase</fullName>
        <ecNumber evidence="3">2.3.1.-</ecNumber>
    </submittedName>
</protein>
<organism evidence="3 4">
    <name type="scientific">Flavobacterium aureirubrum</name>
    <dbReference type="NCBI Taxonomy" id="3133147"/>
    <lineage>
        <taxon>Bacteria</taxon>
        <taxon>Pseudomonadati</taxon>
        <taxon>Bacteroidota</taxon>
        <taxon>Flavobacteriia</taxon>
        <taxon>Flavobacteriales</taxon>
        <taxon>Flavobacteriaceae</taxon>
        <taxon>Flavobacterium</taxon>
    </lineage>
</organism>